<dbReference type="Proteomes" id="UP000305836">
    <property type="component" value="Unassembled WGS sequence"/>
</dbReference>
<feature type="domain" description="AB hydrolase-1" evidence="1">
    <location>
        <begin position="31"/>
        <end position="265"/>
    </location>
</feature>
<dbReference type="OrthoDB" id="27092at2"/>
<gene>
    <name evidence="2" type="ORF">FDA38_06745</name>
</gene>
<keyword evidence="3" id="KW-1185">Reference proteome</keyword>
<dbReference type="InterPro" id="IPR000073">
    <property type="entry name" value="AB_hydrolase_1"/>
</dbReference>
<dbReference type="InterPro" id="IPR050471">
    <property type="entry name" value="AB_hydrolase"/>
</dbReference>
<dbReference type="GO" id="GO:0016787">
    <property type="term" value="F:hydrolase activity"/>
    <property type="evidence" value="ECO:0007669"/>
    <property type="project" value="UniProtKB-KW"/>
</dbReference>
<keyword evidence="2" id="KW-0378">Hydrolase</keyword>
<name>A0A4U3M522_9ACTN</name>
<dbReference type="RefSeq" id="WP_137253169.1">
    <property type="nucleotide sequence ID" value="NZ_JBHSPQ010000001.1"/>
</dbReference>
<dbReference type="PANTHER" id="PTHR43433">
    <property type="entry name" value="HYDROLASE, ALPHA/BETA FOLD FAMILY PROTEIN"/>
    <property type="match status" value="1"/>
</dbReference>
<dbReference type="SUPFAM" id="SSF53474">
    <property type="entry name" value="alpha/beta-Hydrolases"/>
    <property type="match status" value="1"/>
</dbReference>
<evidence type="ECO:0000313" key="3">
    <source>
        <dbReference type="Proteomes" id="UP000305836"/>
    </source>
</evidence>
<evidence type="ECO:0000259" key="1">
    <source>
        <dbReference type="Pfam" id="PF12697"/>
    </source>
</evidence>
<evidence type="ECO:0000313" key="2">
    <source>
        <dbReference type="EMBL" id="TKK82476.1"/>
    </source>
</evidence>
<dbReference type="InterPro" id="IPR029058">
    <property type="entry name" value="AB_hydrolase_fold"/>
</dbReference>
<dbReference type="EMBL" id="SZPZ01000001">
    <property type="protein sequence ID" value="TKK82476.1"/>
    <property type="molecule type" value="Genomic_DNA"/>
</dbReference>
<dbReference type="Pfam" id="PF12697">
    <property type="entry name" value="Abhydrolase_6"/>
    <property type="match status" value="1"/>
</dbReference>
<reference evidence="2 3" key="1">
    <citation type="submission" date="2019-04" db="EMBL/GenBank/DDBJ databases">
        <title>Kribbella sp. NEAU-THZ 27 nov., a novel actinomycete isolated from soil.</title>
        <authorList>
            <person name="Duan L."/>
        </authorList>
    </citation>
    <scope>NUCLEOTIDE SEQUENCE [LARGE SCALE GENOMIC DNA]</scope>
    <source>
        <strain evidence="3">NEAU-THZ27</strain>
    </source>
</reference>
<comment type="caution">
    <text evidence="2">The sequence shown here is derived from an EMBL/GenBank/DDBJ whole genome shotgun (WGS) entry which is preliminary data.</text>
</comment>
<organism evidence="2 3">
    <name type="scientific">Kribbella jiaozuonensis</name>
    <dbReference type="NCBI Taxonomy" id="2575441"/>
    <lineage>
        <taxon>Bacteria</taxon>
        <taxon>Bacillati</taxon>
        <taxon>Actinomycetota</taxon>
        <taxon>Actinomycetes</taxon>
        <taxon>Propionibacteriales</taxon>
        <taxon>Kribbellaceae</taxon>
        <taxon>Kribbella</taxon>
    </lineage>
</organism>
<proteinExistence type="predicted"/>
<protein>
    <submittedName>
        <fullName evidence="2">Alpha/beta hydrolase</fullName>
    </submittedName>
</protein>
<accession>A0A4U3M522</accession>
<sequence length="302" mass="32200">MSGVRNGRRDVVVADDGAAIEVLSFGAGPGLVVIPGNNRRAHHYEALARGLAGAHTVHVIERRGRGASGPQGPSYGVDTEVDDAVAVMEHTGAQMVFGHSYGGLVALHVGLRRTVDALVVYEPGVSIGGSFDASWLEVFIRQLGDRRQVAAMATFLKGTGLLPFRASPLLWAISLLMLRGPGGHETRAMMPTTPAEIAEIVRLDSDGSRYAGIASRTLLLGGEKSPAYLTGVLPQLATILPSAEYTILPGLDHNAPDENAADVIAQQIRLHLVRGERHGYVDHEAVEYGVHLADERVPIHRD</sequence>
<dbReference type="AlphaFoldDB" id="A0A4U3M522"/>
<dbReference type="PANTHER" id="PTHR43433:SF5">
    <property type="entry name" value="AB HYDROLASE-1 DOMAIN-CONTAINING PROTEIN"/>
    <property type="match status" value="1"/>
</dbReference>
<dbReference type="Gene3D" id="3.40.50.1820">
    <property type="entry name" value="alpha/beta hydrolase"/>
    <property type="match status" value="1"/>
</dbReference>